<dbReference type="CDD" id="cd24008">
    <property type="entry name" value="ASKHA_NBD_GLK"/>
    <property type="match status" value="1"/>
</dbReference>
<keyword evidence="3" id="KW-0547">Nucleotide-binding</keyword>
<dbReference type="PANTHER" id="PTHR47690">
    <property type="entry name" value="GLUCOKINASE"/>
    <property type="match status" value="1"/>
</dbReference>
<dbReference type="EMBL" id="JAUSWJ010000001">
    <property type="protein sequence ID" value="MDQ0516631.1"/>
    <property type="molecule type" value="Genomic_DNA"/>
</dbReference>
<keyword evidence="3" id="KW-0963">Cytoplasm</keyword>
<dbReference type="SUPFAM" id="SSF53067">
    <property type="entry name" value="Actin-like ATPase domain"/>
    <property type="match status" value="1"/>
</dbReference>
<name>A0ABU0M6R6_9HYPH</name>
<comment type="subcellular location">
    <subcellularLocation>
        <location evidence="3">Cytoplasm</location>
    </subcellularLocation>
</comment>
<feature type="binding site" evidence="3">
    <location>
        <begin position="18"/>
        <end position="23"/>
    </location>
    <ligand>
        <name>ATP</name>
        <dbReference type="ChEBI" id="CHEBI:30616"/>
    </ligand>
</feature>
<evidence type="ECO:0000256" key="4">
    <source>
        <dbReference type="RuleBase" id="RU004046"/>
    </source>
</evidence>
<dbReference type="InterPro" id="IPR043129">
    <property type="entry name" value="ATPase_NBD"/>
</dbReference>
<dbReference type="Gene3D" id="3.40.367.20">
    <property type="match status" value="1"/>
</dbReference>
<dbReference type="PANTHER" id="PTHR47690:SF1">
    <property type="entry name" value="GLUCOKINASE"/>
    <property type="match status" value="1"/>
</dbReference>
<comment type="catalytic activity">
    <reaction evidence="3">
        <text>D-glucose + ATP = D-glucose 6-phosphate + ADP + H(+)</text>
        <dbReference type="Rhea" id="RHEA:17825"/>
        <dbReference type="ChEBI" id="CHEBI:4167"/>
        <dbReference type="ChEBI" id="CHEBI:15378"/>
        <dbReference type="ChEBI" id="CHEBI:30616"/>
        <dbReference type="ChEBI" id="CHEBI:61548"/>
        <dbReference type="ChEBI" id="CHEBI:456216"/>
        <dbReference type="EC" id="2.7.1.2"/>
    </reaction>
</comment>
<gene>
    <name evidence="3" type="primary">glk</name>
    <name evidence="5" type="ORF">QO015_002244</name>
</gene>
<keyword evidence="2 3" id="KW-0418">Kinase</keyword>
<evidence type="ECO:0000256" key="1">
    <source>
        <dbReference type="ARBA" id="ARBA00022679"/>
    </source>
</evidence>
<keyword evidence="6" id="KW-1185">Reference proteome</keyword>
<evidence type="ECO:0000256" key="3">
    <source>
        <dbReference type="HAMAP-Rule" id="MF_00524"/>
    </source>
</evidence>
<dbReference type="Proteomes" id="UP001223743">
    <property type="component" value="Unassembled WGS sequence"/>
</dbReference>
<organism evidence="5 6">
    <name type="scientific">Kaistia geumhonensis</name>
    <dbReference type="NCBI Taxonomy" id="410839"/>
    <lineage>
        <taxon>Bacteria</taxon>
        <taxon>Pseudomonadati</taxon>
        <taxon>Pseudomonadota</taxon>
        <taxon>Alphaproteobacteria</taxon>
        <taxon>Hyphomicrobiales</taxon>
        <taxon>Kaistiaceae</taxon>
        <taxon>Kaistia</taxon>
    </lineage>
</organism>
<keyword evidence="3" id="KW-0324">Glycolysis</keyword>
<keyword evidence="1 3" id="KW-0808">Transferase</keyword>
<keyword evidence="3" id="KW-0067">ATP-binding</keyword>
<dbReference type="HAMAP" id="MF_00524">
    <property type="entry name" value="Glucokinase"/>
    <property type="match status" value="1"/>
</dbReference>
<accession>A0ABU0M6R6</accession>
<dbReference type="Gene3D" id="3.30.420.40">
    <property type="match status" value="1"/>
</dbReference>
<evidence type="ECO:0000256" key="2">
    <source>
        <dbReference type="ARBA" id="ARBA00022777"/>
    </source>
</evidence>
<comment type="caution">
    <text evidence="5">The sequence shown here is derived from an EMBL/GenBank/DDBJ whole genome shotgun (WGS) entry which is preliminary data.</text>
</comment>
<evidence type="ECO:0000313" key="6">
    <source>
        <dbReference type="Proteomes" id="UP001223743"/>
    </source>
</evidence>
<dbReference type="EC" id="2.7.1.2" evidence="3"/>
<dbReference type="RefSeq" id="WP_266279357.1">
    <property type="nucleotide sequence ID" value="NZ_JAPKNF010000001.1"/>
</dbReference>
<sequence length="344" mass="36011">MADSTTVRDLMPYPTLIGDIGGTNARFAIVSDASASAVRCADARTASYPTIDDAIEATVLPTARPRSAVLAVAGPVQGDRVPLTNCPWVIEPKRMIERLGLDEVLLINDFEAQALALPALGEDDVLKVGNGDALPNAARVAVGPGTGLGAGALIQARGTWFPVPGEGGHIDLAPVSERDFAVWPHIEDPFGRDRFPRIAGETLLCGSGLLRLYRAVVAADGAKARFDDPAEITAAAMEASDGAAEEALSLFCVHLGRLAGNLALVFMARGGVYLAGGIAAKVAPFIARSGFRDAFIDKAPHGALMDKIPTFVMTHPEPALAGLAAYARNPALFGVATEGRIWRR</sequence>
<dbReference type="Pfam" id="PF02685">
    <property type="entry name" value="Glucokinase"/>
    <property type="match status" value="1"/>
</dbReference>
<protein>
    <recommendedName>
        <fullName evidence="3">Glucokinase</fullName>
        <ecNumber evidence="3">2.7.1.2</ecNumber>
    </recommendedName>
    <alternativeName>
        <fullName evidence="3">Glucose kinase</fullName>
    </alternativeName>
</protein>
<reference evidence="5 6" key="1">
    <citation type="submission" date="2023-07" db="EMBL/GenBank/DDBJ databases">
        <title>Genomic Encyclopedia of Type Strains, Phase IV (KMG-IV): sequencing the most valuable type-strain genomes for metagenomic binning, comparative biology and taxonomic classification.</title>
        <authorList>
            <person name="Goeker M."/>
        </authorList>
    </citation>
    <scope>NUCLEOTIDE SEQUENCE [LARGE SCALE GENOMIC DNA]</scope>
    <source>
        <strain evidence="5 6">B1-1</strain>
    </source>
</reference>
<evidence type="ECO:0000313" key="5">
    <source>
        <dbReference type="EMBL" id="MDQ0516631.1"/>
    </source>
</evidence>
<proteinExistence type="inferred from homology"/>
<dbReference type="NCBIfam" id="TIGR00749">
    <property type="entry name" value="glk"/>
    <property type="match status" value="1"/>
</dbReference>
<dbReference type="InterPro" id="IPR003836">
    <property type="entry name" value="Glucokinase"/>
</dbReference>
<comment type="similarity">
    <text evidence="3 4">Belongs to the bacterial glucokinase family.</text>
</comment>
<dbReference type="InterPro" id="IPR050201">
    <property type="entry name" value="Bacterial_glucokinase"/>
</dbReference>
<dbReference type="GO" id="GO:0004340">
    <property type="term" value="F:glucokinase activity"/>
    <property type="evidence" value="ECO:0007669"/>
    <property type="project" value="UniProtKB-EC"/>
</dbReference>